<dbReference type="AlphaFoldDB" id="A0A081RPK9"/>
<dbReference type="Proteomes" id="UP000028059">
    <property type="component" value="Unassembled WGS sequence"/>
</dbReference>
<reference evidence="1 2" key="1">
    <citation type="submission" date="2014-06" db="EMBL/GenBank/DDBJ databases">
        <authorList>
            <person name="Ngugi D.K."/>
            <person name="Blom J."/>
            <person name="Alam I."/>
            <person name="Rashid M."/>
            <person name="Ba Alawi W."/>
            <person name="Zhang G."/>
            <person name="Hikmawan T."/>
            <person name="Guan Y."/>
            <person name="Antunes A."/>
            <person name="Siam R."/>
            <person name="ElDorry H."/>
            <person name="Bajic V."/>
            <person name="Stingl U."/>
        </authorList>
    </citation>
    <scope>NUCLEOTIDE SEQUENCE [LARGE SCALE GENOMIC DNA]</scope>
    <source>
        <strain evidence="1">SCGC AAA799-N04</strain>
    </source>
</reference>
<dbReference type="EMBL" id="JOKN01000004">
    <property type="protein sequence ID" value="KEQ57132.1"/>
    <property type="molecule type" value="Genomic_DNA"/>
</dbReference>
<protein>
    <submittedName>
        <fullName evidence="1">Uncharacterized protein</fullName>
    </submittedName>
</protein>
<organism evidence="1 2">
    <name type="scientific">Marine Group I thaumarchaeote SCGC AAA799-N04</name>
    <dbReference type="NCBI Taxonomy" id="1502293"/>
    <lineage>
        <taxon>Archaea</taxon>
        <taxon>Nitrososphaerota</taxon>
        <taxon>Marine Group I</taxon>
    </lineage>
</organism>
<evidence type="ECO:0000313" key="1">
    <source>
        <dbReference type="EMBL" id="KEQ57132.1"/>
    </source>
</evidence>
<evidence type="ECO:0000313" key="2">
    <source>
        <dbReference type="Proteomes" id="UP000028059"/>
    </source>
</evidence>
<accession>A0A081RPK9</accession>
<proteinExistence type="predicted"/>
<keyword evidence="2" id="KW-1185">Reference proteome</keyword>
<sequence>MKLTPKQKELFSQFQKKHSQLVKRNLRKEEKKSMTNMTTQSKYKKQKSHVLRLITKSIKIQVLS</sequence>
<name>A0A081RPK9_9ARCH</name>
<comment type="caution">
    <text evidence="1">The sequence shown here is derived from an EMBL/GenBank/DDBJ whole genome shotgun (WGS) entry which is preliminary data.</text>
</comment>
<gene>
    <name evidence="1" type="ORF">AAA799N04_00412</name>
</gene>